<sequence>MERAETMPAETRPPGVATADPGSVLLPGHDVPLGRYTTVRRLLPQRTRRLVGAWCFVDHFGPDDVAERPGMEVPPHPHTGLQTVTWLLDGEILHRDSLGNKQPIRPGQLNVMTSGHGIAHSERSPAEHPPLMHGVQLWVALPDAARAGAADFAHHAELPRWRDGDLDVTLLVGELAGERSPAQVHTPLLGAQLDLAGAAAGLPLRRDFEYALLALDGAGEVDGQPLTPGALLWLGSGRDVLQLNGEPGSRLLLLGGTPFEEPLVMWWNFVGRDHEEIAAAREDWMAGRRFGAVDDDPDPPLPAPALPTVRLKARDRSGRFHDQDAG</sequence>
<proteinExistence type="inferred from homology"/>
<dbReference type="PIRSF" id="PIRSF006232">
    <property type="entry name" value="Pirin"/>
    <property type="match status" value="1"/>
</dbReference>
<feature type="domain" description="Pirin C-terminal" evidence="5">
    <location>
        <begin position="196"/>
        <end position="288"/>
    </location>
</feature>
<feature type="compositionally biased region" description="Basic and acidic residues" evidence="3">
    <location>
        <begin position="312"/>
        <end position="326"/>
    </location>
</feature>
<dbReference type="SUPFAM" id="SSF51182">
    <property type="entry name" value="RmlC-like cupins"/>
    <property type="match status" value="1"/>
</dbReference>
<dbReference type="EMBL" id="BOPB01000005">
    <property type="protein sequence ID" value="GIJ20473.1"/>
    <property type="molecule type" value="Genomic_DNA"/>
</dbReference>
<feature type="region of interest" description="Disordered" evidence="3">
    <location>
        <begin position="290"/>
        <end position="326"/>
    </location>
</feature>
<evidence type="ECO:0000259" key="5">
    <source>
        <dbReference type="Pfam" id="PF05726"/>
    </source>
</evidence>
<dbReference type="InterPro" id="IPR003829">
    <property type="entry name" value="Pirin_N_dom"/>
</dbReference>
<evidence type="ECO:0000256" key="2">
    <source>
        <dbReference type="RuleBase" id="RU003457"/>
    </source>
</evidence>
<dbReference type="InterPro" id="IPR011051">
    <property type="entry name" value="RmlC_Cupin_sf"/>
</dbReference>
<dbReference type="Pfam" id="PF02678">
    <property type="entry name" value="Pirin"/>
    <property type="match status" value="1"/>
</dbReference>
<dbReference type="CDD" id="cd02909">
    <property type="entry name" value="cupin_pirin_N"/>
    <property type="match status" value="1"/>
</dbReference>
<gene>
    <name evidence="6" type="ORF">Vlu01_10970</name>
</gene>
<feature type="domain" description="Pirin N-terminal" evidence="4">
    <location>
        <begin position="39"/>
        <end position="139"/>
    </location>
</feature>
<evidence type="ECO:0000259" key="4">
    <source>
        <dbReference type="Pfam" id="PF02678"/>
    </source>
</evidence>
<protein>
    <recommendedName>
        <fullName evidence="8">Pirin family protein</fullName>
    </recommendedName>
</protein>
<dbReference type="Pfam" id="PF05726">
    <property type="entry name" value="Pirin_C"/>
    <property type="match status" value="1"/>
</dbReference>
<dbReference type="PANTHER" id="PTHR13903:SF8">
    <property type="entry name" value="PIRIN"/>
    <property type="match status" value="1"/>
</dbReference>
<accession>A0ABQ4IRE0</accession>
<evidence type="ECO:0000256" key="3">
    <source>
        <dbReference type="SAM" id="MobiDB-lite"/>
    </source>
</evidence>
<dbReference type="CDD" id="cd02247">
    <property type="entry name" value="cupin_pirin_C"/>
    <property type="match status" value="1"/>
</dbReference>
<dbReference type="Gene3D" id="2.60.120.10">
    <property type="entry name" value="Jelly Rolls"/>
    <property type="match status" value="2"/>
</dbReference>
<name>A0ABQ4IRE0_9ACTN</name>
<reference evidence="6 7" key="1">
    <citation type="submission" date="2021-01" db="EMBL/GenBank/DDBJ databases">
        <title>Whole genome shotgun sequence of Verrucosispora lutea NBRC 106530.</title>
        <authorList>
            <person name="Komaki H."/>
            <person name="Tamura T."/>
        </authorList>
    </citation>
    <scope>NUCLEOTIDE SEQUENCE [LARGE SCALE GENOMIC DNA]</scope>
    <source>
        <strain evidence="6 7">NBRC 106530</strain>
    </source>
</reference>
<dbReference type="InterPro" id="IPR008778">
    <property type="entry name" value="Pirin_C_dom"/>
</dbReference>
<dbReference type="InterPro" id="IPR012093">
    <property type="entry name" value="Pirin"/>
</dbReference>
<evidence type="ECO:0008006" key="8">
    <source>
        <dbReference type="Google" id="ProtNLM"/>
    </source>
</evidence>
<comment type="similarity">
    <text evidence="1 2">Belongs to the pirin family.</text>
</comment>
<keyword evidence="7" id="KW-1185">Reference proteome</keyword>
<evidence type="ECO:0000313" key="7">
    <source>
        <dbReference type="Proteomes" id="UP000643165"/>
    </source>
</evidence>
<evidence type="ECO:0000256" key="1">
    <source>
        <dbReference type="ARBA" id="ARBA00008416"/>
    </source>
</evidence>
<evidence type="ECO:0000313" key="6">
    <source>
        <dbReference type="EMBL" id="GIJ20473.1"/>
    </source>
</evidence>
<comment type="caution">
    <text evidence="6">The sequence shown here is derived from an EMBL/GenBank/DDBJ whole genome shotgun (WGS) entry which is preliminary data.</text>
</comment>
<dbReference type="InterPro" id="IPR014710">
    <property type="entry name" value="RmlC-like_jellyroll"/>
</dbReference>
<dbReference type="Proteomes" id="UP000643165">
    <property type="component" value="Unassembled WGS sequence"/>
</dbReference>
<dbReference type="PANTHER" id="PTHR13903">
    <property type="entry name" value="PIRIN-RELATED"/>
    <property type="match status" value="1"/>
</dbReference>
<organism evidence="6 7">
    <name type="scientific">Micromonospora lutea</name>
    <dbReference type="NCBI Taxonomy" id="419825"/>
    <lineage>
        <taxon>Bacteria</taxon>
        <taxon>Bacillati</taxon>
        <taxon>Actinomycetota</taxon>
        <taxon>Actinomycetes</taxon>
        <taxon>Micromonosporales</taxon>
        <taxon>Micromonosporaceae</taxon>
        <taxon>Micromonospora</taxon>
    </lineage>
</organism>